<feature type="compositionally biased region" description="Basic and acidic residues" evidence="1">
    <location>
        <begin position="1130"/>
        <end position="1142"/>
    </location>
</feature>
<dbReference type="RefSeq" id="XP_052743156.1">
    <property type="nucleotide sequence ID" value="XM_052887196.1"/>
</dbReference>
<evidence type="ECO:0000313" key="2">
    <source>
        <dbReference type="Proteomes" id="UP001652582"/>
    </source>
</evidence>
<organism evidence="2 4">
    <name type="scientific">Bicyclus anynana</name>
    <name type="common">Squinting bush brown butterfly</name>
    <dbReference type="NCBI Taxonomy" id="110368"/>
    <lineage>
        <taxon>Eukaryota</taxon>
        <taxon>Metazoa</taxon>
        <taxon>Ecdysozoa</taxon>
        <taxon>Arthropoda</taxon>
        <taxon>Hexapoda</taxon>
        <taxon>Insecta</taxon>
        <taxon>Pterygota</taxon>
        <taxon>Neoptera</taxon>
        <taxon>Endopterygota</taxon>
        <taxon>Lepidoptera</taxon>
        <taxon>Glossata</taxon>
        <taxon>Ditrysia</taxon>
        <taxon>Papilionoidea</taxon>
        <taxon>Nymphalidae</taxon>
        <taxon>Satyrinae</taxon>
        <taxon>Satyrini</taxon>
        <taxon>Mycalesina</taxon>
        <taxon>Bicyclus</taxon>
    </lineage>
</organism>
<keyword evidence="2" id="KW-1185">Reference proteome</keyword>
<accession>A0ABM3LVR4</accession>
<feature type="region of interest" description="Disordered" evidence="1">
    <location>
        <begin position="977"/>
        <end position="1018"/>
    </location>
</feature>
<feature type="compositionally biased region" description="Polar residues" evidence="1">
    <location>
        <begin position="994"/>
        <end position="1018"/>
    </location>
</feature>
<feature type="compositionally biased region" description="Polar residues" evidence="1">
    <location>
        <begin position="275"/>
        <end position="285"/>
    </location>
</feature>
<feature type="region of interest" description="Disordered" evidence="1">
    <location>
        <begin position="1087"/>
        <end position="1156"/>
    </location>
</feature>
<feature type="region of interest" description="Disordered" evidence="1">
    <location>
        <begin position="1389"/>
        <end position="1457"/>
    </location>
</feature>
<dbReference type="RefSeq" id="XP_052743157.1">
    <property type="nucleotide sequence ID" value="XM_052887197.1"/>
</dbReference>
<feature type="region of interest" description="Disordered" evidence="1">
    <location>
        <begin position="836"/>
        <end position="858"/>
    </location>
</feature>
<feature type="region of interest" description="Disordered" evidence="1">
    <location>
        <begin position="630"/>
        <end position="652"/>
    </location>
</feature>
<sequence length="1988" mass="220932">MAAQPPSMVLAYWTDKNLEEFSEELSKHKVLLHPVLKNKRIEGRSLAQLALAERYGFKELKDFVNIQRVVRRACLAKVRKLVVRYGVDDALQHAPFWLQRLNRPYELISTVMKTDRMKPTDKQKAVLFMWEMYACVRENARADGGKPSKPTVLFELASERGIPRLNVCDIWSRVYDSALARLRTSTQNGDLPCLERPSALEWRVIDLALLYEDERALSMNAFANTVETEALLLLYGLMSRTRRKRTHSAERRPPTRKCAPSVKASLEQNVRAESGQGTTNSSNATDGVEWESAEVWAAVTVTYCKSGREASLVTLQRRWYELLALARRALLRARRSLQTSSERAHKPHPLLLALAKLFPHVVTSPLPSWQALVQGGRIQIDPVVPSKNIPALDNAPCPSSLRDLTADLLEWSDDEPEIIENNPECIEINTDDEDTDNKIQNIKKSSPLKVIKTEPIENIDTTQIKQEDTAAYDSVQTQKPCIKIEKPSATIKTEPLYETAKAIFNSTLQLYIGKQDKQTGPKKKSRITFEDEDDLEEIFNLNNENLNVCIDNVKTEPNNRHDKKSSIKDATVSRISRNMRIKREKAQRAALSNDVHDNVGQFKKLSTDNYYKRVPRDAIQVANKYTHDEQRNAAALSTSEENSDSDGLCGDDEEVPDNVDEKLLQLSRVVLTPVEYLENWRLARGGTINCRGFSVKRFAAPVFVSPGELKTCRRYKRPVEFAASWPEVSTVCASREESFACIAQRVRDDIHSMPRELQMKRKRLTRRLRLPRTLPSGFWRSEHNMALLRECCGAPHVRLERLAARAVKRVELSDIEEVRRINRTILTAQVAPINVEKPNNESGADAADSGSEAAADDVEGLALEPTSPSELPNEKDLMAIIKTLMVGSIEKMTAATPPVADAPALRIPARDALQDDICRLLLPFDPTGKKSIKSCQVKPSHKRYQAVYEEEEPLPDALQEWHRQKNSVLRFFSFNQPDKQAQAKPKPRPKSRQIPTKGSENEIPNASVTDSPNNGEQQKTMDVNQVSTDALATCDARTPIIDNAADSPTSKRLKFDEDVIKTIALDKPLTVNLQEWQRQKNSILKYFNFKQPNKQAQPKSKPRPKSRQTPTKKSDNEIPNPSTDSPNNEEQQKSMDANEVRKAPAAAAAKNTAGSPTVKRLKLAEDIVKSIACNLRSTEYFDSDDDGRMIIDEGIEDCCVEDEAAAVPEPPADSAPSDSAPPYSAPAAPANITALPISSVPGLGSNHDAPANMVYVLKKNTDVPPHSSVALPGNASLTRNPPSTVLNTDLPMYFFIQKGSEPLKKFSEFKVHAGPSLKKILPKPSTVNANTLPGPSTSKTSTTTKFVRISKAGPLSFKRNLVQTLRKAIVNKAANNKIDSKVVEEIDLTDDTDENDASPERSSQSLGISSLLKIKEEKDVSEGGFSVTSDETPTESLATPTESSATPTESPVTPAPPATEQRMLCLEVGPIVTATEPSTDTEAQTICLDTDSSNESVPYVDAAAIKSEPAVDIDNSESTHIDKEILLSETAKAPKTNATLNNPPPTQGTKVDVLPETPSESTTTDKILPTGNSATSRTIRKYAPGPKSKKKALMNTPKKGDINKPTKITSTTTSKDLLKLSPEELARLLEDDDCTQIAPEPQVSSVTLKPIQVKKEKLWEDERAKDAQLPKVVSVKKEPGTDQDGDDVENFLADIPVVYDSRDAEPTVVNGDDTLFSLRDLGRGVVDAAEHAASVRPEEPLLKLDLSAPLYLLRGKYALLTDEDVPCEAPSFLCTTVPYNVVRMPESAGPRQELDLGSKKGRDVMVCGCNGKERCFLCESLDGEFEITKPKFNKVCRACGVDPKRERARLYNIKQRYYRKIADRPLKFVAVERTRRCDVCRDGPQFVARPDTVRVNGKRYERLTDEPLQYAPLLSVVPDAAAGARLARAAAEMQLLNVRTGQRQRVMYRDSPRHELLRAAVLAVMKRVDREEVDARYRRSIAGDNGDT</sequence>
<proteinExistence type="predicted"/>
<protein>
    <submittedName>
        <fullName evidence="3 4">Uncharacterized protein LOC112055156</fullName>
    </submittedName>
</protein>
<feature type="compositionally biased region" description="Low complexity" evidence="1">
    <location>
        <begin position="1214"/>
        <end position="1227"/>
    </location>
</feature>
<evidence type="ECO:0000256" key="1">
    <source>
        <dbReference type="SAM" id="MobiDB-lite"/>
    </source>
</evidence>
<name>A0ABM3LVR4_BICAN</name>
<dbReference type="GeneID" id="112055156"/>
<feature type="compositionally biased region" description="Polar residues" evidence="1">
    <location>
        <begin position="1325"/>
        <end position="1335"/>
    </location>
</feature>
<feature type="region of interest" description="Disordered" evidence="1">
    <location>
        <begin position="1207"/>
        <end position="1227"/>
    </location>
</feature>
<gene>
    <name evidence="3 4 5" type="primary">LOC112055156</name>
</gene>
<feature type="region of interest" description="Disordered" evidence="1">
    <location>
        <begin position="244"/>
        <end position="285"/>
    </location>
</feature>
<evidence type="ECO:0000313" key="4">
    <source>
        <dbReference type="RefSeq" id="XP_052743156.1"/>
    </source>
</evidence>
<dbReference type="RefSeq" id="XP_052743155.1">
    <property type="nucleotide sequence ID" value="XM_052887195.1"/>
</dbReference>
<evidence type="ECO:0000313" key="5">
    <source>
        <dbReference type="RefSeq" id="XP_052743157.1"/>
    </source>
</evidence>
<feature type="compositionally biased region" description="Polar residues" evidence="1">
    <location>
        <begin position="1558"/>
        <end position="1577"/>
    </location>
</feature>
<dbReference type="Proteomes" id="UP001652582">
    <property type="component" value="Chromosome 18"/>
</dbReference>
<feature type="compositionally biased region" description="Acidic residues" evidence="1">
    <location>
        <begin position="641"/>
        <end position="652"/>
    </location>
</feature>
<evidence type="ECO:0000313" key="3">
    <source>
        <dbReference type="RefSeq" id="XP_052743155.1"/>
    </source>
</evidence>
<feature type="region of interest" description="Disordered" evidence="1">
    <location>
        <begin position="1530"/>
        <end position="1609"/>
    </location>
</feature>
<feature type="region of interest" description="Disordered" evidence="1">
    <location>
        <begin position="1322"/>
        <end position="1343"/>
    </location>
</feature>
<feature type="compositionally biased region" description="Low complexity" evidence="1">
    <location>
        <begin position="1434"/>
        <end position="1452"/>
    </location>
</feature>
<feature type="compositionally biased region" description="Polar residues" evidence="1">
    <location>
        <begin position="1107"/>
        <end position="1129"/>
    </location>
</feature>
<feature type="compositionally biased region" description="Low complexity" evidence="1">
    <location>
        <begin position="841"/>
        <end position="853"/>
    </location>
</feature>
<reference evidence="3 4" key="1">
    <citation type="submission" date="2025-05" db="UniProtKB">
        <authorList>
            <consortium name="RefSeq"/>
        </authorList>
    </citation>
    <scope>IDENTIFICATION</scope>
</reference>